<dbReference type="Pfam" id="PF00691">
    <property type="entry name" value="OmpA"/>
    <property type="match status" value="1"/>
</dbReference>
<dbReference type="GO" id="GO:0051301">
    <property type="term" value="P:cell division"/>
    <property type="evidence" value="ECO:0007669"/>
    <property type="project" value="UniProtKB-UniRule"/>
</dbReference>
<evidence type="ECO:0000313" key="13">
    <source>
        <dbReference type="Proteomes" id="UP000028680"/>
    </source>
</evidence>
<dbReference type="Proteomes" id="UP000028680">
    <property type="component" value="Chromosome"/>
</dbReference>
<evidence type="ECO:0000256" key="9">
    <source>
        <dbReference type="HAMAP-Rule" id="MF_02204"/>
    </source>
</evidence>
<keyword evidence="13" id="KW-1185">Reference proteome</keyword>
<name>A0AAN0VIU5_9RHOB</name>
<dbReference type="PROSITE" id="PS51123">
    <property type="entry name" value="OMPA_2"/>
    <property type="match status" value="1"/>
</dbReference>
<gene>
    <name evidence="9 12" type="primary">pal</name>
    <name evidence="12" type="ORF">RCA23_c19750</name>
</gene>
<keyword evidence="8 9" id="KW-0131">Cell cycle</keyword>
<keyword evidence="6" id="KW-0998">Cell outer membrane</keyword>
<comment type="function">
    <text evidence="9">Part of the Tol-Pal system, which plays a role in outer membrane invagination during cell division and is important for maintaining outer membrane integrity.</text>
</comment>
<evidence type="ECO:0000313" key="12">
    <source>
        <dbReference type="EMBL" id="AII87506.1"/>
    </source>
</evidence>
<protein>
    <recommendedName>
        <fullName evidence="9">Peptidoglycan-associated protein</fullName>
    </recommendedName>
</protein>
<organism evidence="12 13">
    <name type="scientific">Planktomarina temperata RCA23</name>
    <dbReference type="NCBI Taxonomy" id="666509"/>
    <lineage>
        <taxon>Bacteria</taxon>
        <taxon>Pseudomonadati</taxon>
        <taxon>Pseudomonadota</taxon>
        <taxon>Alphaproteobacteria</taxon>
        <taxon>Rhodobacterales</taxon>
        <taxon>Paracoccaceae</taxon>
        <taxon>Planktomarina</taxon>
    </lineage>
</organism>
<dbReference type="PANTHER" id="PTHR30329">
    <property type="entry name" value="STATOR ELEMENT OF FLAGELLAR MOTOR COMPLEX"/>
    <property type="match status" value="1"/>
</dbReference>
<dbReference type="SUPFAM" id="SSF103088">
    <property type="entry name" value="OmpA-like"/>
    <property type="match status" value="1"/>
</dbReference>
<evidence type="ECO:0000256" key="3">
    <source>
        <dbReference type="ARBA" id="ARBA00022729"/>
    </source>
</evidence>
<comment type="subunit">
    <text evidence="9">The Tol-Pal system is composed of five core proteins: the inner membrane proteins TolA, TolQ and TolR, the periplasmic protein TolB and the outer membrane protein Pal. They form a network linking the inner and outer membranes and the peptidoglycan layer.</text>
</comment>
<dbReference type="HAMAP" id="MF_02204">
    <property type="entry name" value="Pal"/>
    <property type="match status" value="1"/>
</dbReference>
<reference evidence="12 13" key="1">
    <citation type="journal article" date="2014" name="ISME J.">
        <title>Adaptation of an abundant Roseobacter RCA organism to pelagic systems revealed by genomic and transcriptomic analyses.</title>
        <authorList>
            <person name="Voget S."/>
            <person name="Wemheuer B."/>
            <person name="Brinkhoff T."/>
            <person name="Vollmers J."/>
            <person name="Dietrich S."/>
            <person name="Giebel H.A."/>
            <person name="Beardsley C."/>
            <person name="Sardemann C."/>
            <person name="Bakenhus I."/>
            <person name="Billerbeck S."/>
            <person name="Daniel R."/>
            <person name="Simon M."/>
        </authorList>
    </citation>
    <scope>NUCLEOTIDE SEQUENCE [LARGE SCALE GENOMIC DNA]</scope>
    <source>
        <strain evidence="12 13">RCA23</strain>
    </source>
</reference>
<proteinExistence type="inferred from homology"/>
<evidence type="ECO:0000256" key="10">
    <source>
        <dbReference type="PROSITE-ProRule" id="PRU00473"/>
    </source>
</evidence>
<dbReference type="InterPro" id="IPR014169">
    <property type="entry name" value="Pal_lipo_C"/>
</dbReference>
<comment type="subcellular location">
    <subcellularLocation>
        <location evidence="1">Cell outer membrane</location>
    </subcellularLocation>
</comment>
<dbReference type="InterPro" id="IPR039001">
    <property type="entry name" value="Pal"/>
</dbReference>
<dbReference type="InterPro" id="IPR050330">
    <property type="entry name" value="Bact_OuterMem_StrucFunc"/>
</dbReference>
<accession>A0AAN0VIU5</accession>
<dbReference type="Gene3D" id="3.30.1330.60">
    <property type="entry name" value="OmpA-like domain"/>
    <property type="match status" value="1"/>
</dbReference>
<dbReference type="EMBL" id="CP003984">
    <property type="protein sequence ID" value="AII87506.1"/>
    <property type="molecule type" value="Genomic_DNA"/>
</dbReference>
<dbReference type="GO" id="GO:0009279">
    <property type="term" value="C:cell outer membrane"/>
    <property type="evidence" value="ECO:0007669"/>
    <property type="project" value="UniProtKB-SubCell"/>
</dbReference>
<keyword evidence="4 10" id="KW-0472">Membrane</keyword>
<dbReference type="KEGG" id="ptp:RCA23_c19750"/>
<evidence type="ECO:0000256" key="2">
    <source>
        <dbReference type="ARBA" id="ARBA00022618"/>
    </source>
</evidence>
<evidence type="ECO:0000256" key="7">
    <source>
        <dbReference type="ARBA" id="ARBA00023288"/>
    </source>
</evidence>
<evidence type="ECO:0000256" key="4">
    <source>
        <dbReference type="ARBA" id="ARBA00023136"/>
    </source>
</evidence>
<keyword evidence="2 9" id="KW-0132">Cell division</keyword>
<evidence type="ECO:0000256" key="1">
    <source>
        <dbReference type="ARBA" id="ARBA00004442"/>
    </source>
</evidence>
<dbReference type="InterPro" id="IPR006664">
    <property type="entry name" value="OMP_bac"/>
</dbReference>
<dbReference type="PRINTS" id="PR01021">
    <property type="entry name" value="OMPADOMAIN"/>
</dbReference>
<feature type="domain" description="OmpA-like" evidence="11">
    <location>
        <begin position="48"/>
        <end position="165"/>
    </location>
</feature>
<evidence type="ECO:0000256" key="5">
    <source>
        <dbReference type="ARBA" id="ARBA00023139"/>
    </source>
</evidence>
<dbReference type="NCBIfam" id="TIGR02802">
    <property type="entry name" value="Pal_lipo"/>
    <property type="match status" value="1"/>
</dbReference>
<keyword evidence="7 12" id="KW-0449">Lipoprotein</keyword>
<dbReference type="InterPro" id="IPR036737">
    <property type="entry name" value="OmpA-like_sf"/>
</dbReference>
<dbReference type="CDD" id="cd07185">
    <property type="entry name" value="OmpA_C-like"/>
    <property type="match status" value="1"/>
</dbReference>
<comment type="similarity">
    <text evidence="9">Belongs to the Pal lipoprotein family.</text>
</comment>
<dbReference type="AlphaFoldDB" id="A0AAN0VIU5"/>
<keyword evidence="5" id="KW-0564">Palmitate</keyword>
<sequence>MYLALAAMVTLAACSDSNGGYNTAGLDGGSGWNDNEISSEDLNDPTSVAYFQNSVGDTVLFDVDEFTLNTASKAALDIQAEWLLGNPGYVIILEGHADERGTREYNLALGFRRAQSVQEYLVARGVSGLRLKTRSYGKERPVEICSSERCYEKNRRTVTILTQSLS</sequence>
<dbReference type="PANTHER" id="PTHR30329:SF21">
    <property type="entry name" value="LIPOPROTEIN YIAD-RELATED"/>
    <property type="match status" value="1"/>
</dbReference>
<dbReference type="InterPro" id="IPR006665">
    <property type="entry name" value="OmpA-like"/>
</dbReference>
<evidence type="ECO:0000256" key="8">
    <source>
        <dbReference type="ARBA" id="ARBA00023306"/>
    </source>
</evidence>
<evidence type="ECO:0000259" key="11">
    <source>
        <dbReference type="PROSITE" id="PS51123"/>
    </source>
</evidence>
<evidence type="ECO:0000256" key="6">
    <source>
        <dbReference type="ARBA" id="ARBA00023237"/>
    </source>
</evidence>
<keyword evidence="3" id="KW-0732">Signal</keyword>